<reference evidence="2 3" key="1">
    <citation type="journal article" date="2020" name="BMC Genomics">
        <title>Correction to: Identification and distribution of gene clusters required for synthesis of sphingolipid metabolism inhibitors in diverse species of the filamentous fungus Fusarium.</title>
        <authorList>
            <person name="Kim H.S."/>
            <person name="Lohmar J.M."/>
            <person name="Busman M."/>
            <person name="Brown D.W."/>
            <person name="Naumann T.A."/>
            <person name="Divon H.H."/>
            <person name="Lysoe E."/>
            <person name="Uhlig S."/>
            <person name="Proctor R.H."/>
        </authorList>
    </citation>
    <scope>NUCLEOTIDE SEQUENCE [LARGE SCALE GENOMIC DNA]</scope>
    <source>
        <strain evidence="2 3">NRRL 25214</strain>
    </source>
</reference>
<keyword evidence="3" id="KW-1185">Reference proteome</keyword>
<protein>
    <submittedName>
        <fullName evidence="2">Uncharacterized protein</fullName>
    </submittedName>
</protein>
<gene>
    <name evidence="2" type="ORF">FANTH_8549</name>
</gene>
<name>A0A8H5E0M0_9HYPO</name>
<accession>A0A8H5E0M0</accession>
<dbReference type="Proteomes" id="UP000573603">
    <property type="component" value="Unassembled WGS sequence"/>
</dbReference>
<organism evidence="2 3">
    <name type="scientific">Fusarium anthophilum</name>
    <dbReference type="NCBI Taxonomy" id="48485"/>
    <lineage>
        <taxon>Eukaryota</taxon>
        <taxon>Fungi</taxon>
        <taxon>Dikarya</taxon>
        <taxon>Ascomycota</taxon>
        <taxon>Pezizomycotina</taxon>
        <taxon>Sordariomycetes</taxon>
        <taxon>Hypocreomycetidae</taxon>
        <taxon>Hypocreales</taxon>
        <taxon>Nectriaceae</taxon>
        <taxon>Fusarium</taxon>
        <taxon>Fusarium fujikuroi species complex</taxon>
    </lineage>
</organism>
<feature type="compositionally biased region" description="Polar residues" evidence="1">
    <location>
        <begin position="19"/>
        <end position="31"/>
    </location>
</feature>
<evidence type="ECO:0000313" key="3">
    <source>
        <dbReference type="Proteomes" id="UP000573603"/>
    </source>
</evidence>
<evidence type="ECO:0000313" key="2">
    <source>
        <dbReference type="EMBL" id="KAF5242750.1"/>
    </source>
</evidence>
<sequence length="191" mass="21549">MPSFNKPHRSADMSEFIIPSNTPLSRDQSRDPVSSYMQSLYNTNDTKINTSTFLQPQAPTSPYRDPVTQFFGKNIHKYETGNKTFALVQDSHKDGAGFVNPLDGQSQLRMDTKHSATWSSRATVSPDQVTLGTGSKNDAVKWRRDKDGTEVAWEHKVRHNSNVCSHIETGTRNNDGALQYFFKWAIGYNSE</sequence>
<feature type="region of interest" description="Disordered" evidence="1">
    <location>
        <begin position="1"/>
        <end position="31"/>
    </location>
</feature>
<evidence type="ECO:0000256" key="1">
    <source>
        <dbReference type="SAM" id="MobiDB-lite"/>
    </source>
</evidence>
<dbReference type="EMBL" id="JABEVY010000202">
    <property type="protein sequence ID" value="KAF5242750.1"/>
    <property type="molecule type" value="Genomic_DNA"/>
</dbReference>
<proteinExistence type="predicted"/>
<comment type="caution">
    <text evidence="2">The sequence shown here is derived from an EMBL/GenBank/DDBJ whole genome shotgun (WGS) entry which is preliminary data.</text>
</comment>
<dbReference type="AlphaFoldDB" id="A0A8H5E0M0"/>